<dbReference type="OrthoDB" id="9803333at2"/>
<dbReference type="SUPFAM" id="SSF51735">
    <property type="entry name" value="NAD(P)-binding Rossmann-fold domains"/>
    <property type="match status" value="1"/>
</dbReference>
<reference evidence="2 3" key="1">
    <citation type="submission" date="2018-02" db="EMBL/GenBank/DDBJ databases">
        <title>Comparative genomes isolates from brazilian mangrove.</title>
        <authorList>
            <person name="Araujo J.E."/>
            <person name="Taketani R.G."/>
            <person name="Silva M.C.P."/>
            <person name="Loureco M.V."/>
            <person name="Andreote F.D."/>
        </authorList>
    </citation>
    <scope>NUCLEOTIDE SEQUENCE [LARGE SCALE GENOMIC DNA]</scope>
    <source>
        <strain evidence="2 3">Nap-Phe MGV</strain>
    </source>
</reference>
<sequence>MESSDPFTLRGKRVLLTGASGYLGQAMARGLAHAGASVVVSSRTLATAQSIADELPVVGQAVHGAVQIDHLDATSIDTGFLAAVEAAGTIDVLVANGHEPLAADWKNVSAEQFNRQLENATGYFLLARCLRNHLVERQASGSVVMLGSMYGLVGSYPDAYENVDVASPVAYHALKGGVLQMVRHLAVYWAEDRIRVNALSPGPFPSPNVSSEMVEKLTAKSPMRRMGKPDELIGPLVFLASDASSYVTGHNLVVDGGWTAW</sequence>
<dbReference type="InterPro" id="IPR002347">
    <property type="entry name" value="SDR_fam"/>
</dbReference>
<comment type="caution">
    <text evidence="2">The sequence shown here is derived from an EMBL/GenBank/DDBJ whole genome shotgun (WGS) entry which is preliminary data.</text>
</comment>
<evidence type="ECO:0000313" key="3">
    <source>
        <dbReference type="Proteomes" id="UP000237819"/>
    </source>
</evidence>
<dbReference type="PANTHER" id="PTHR42760">
    <property type="entry name" value="SHORT-CHAIN DEHYDROGENASES/REDUCTASES FAMILY MEMBER"/>
    <property type="match status" value="1"/>
</dbReference>
<dbReference type="GO" id="GO:0016616">
    <property type="term" value="F:oxidoreductase activity, acting on the CH-OH group of donors, NAD or NADP as acceptor"/>
    <property type="evidence" value="ECO:0007669"/>
    <property type="project" value="TreeGrafter"/>
</dbReference>
<dbReference type="RefSeq" id="WP_105338882.1">
    <property type="nucleotide sequence ID" value="NZ_PUHZ01000025.1"/>
</dbReference>
<name>A0A2S8GDH9_9BACT</name>
<protein>
    <submittedName>
        <fullName evidence="2">Short-chain dehydrogenase</fullName>
    </submittedName>
</protein>
<organism evidence="2 3">
    <name type="scientific">Blastopirellula marina</name>
    <dbReference type="NCBI Taxonomy" id="124"/>
    <lineage>
        <taxon>Bacteria</taxon>
        <taxon>Pseudomonadati</taxon>
        <taxon>Planctomycetota</taxon>
        <taxon>Planctomycetia</taxon>
        <taxon>Pirellulales</taxon>
        <taxon>Pirellulaceae</taxon>
        <taxon>Blastopirellula</taxon>
    </lineage>
</organism>
<comment type="similarity">
    <text evidence="1">Belongs to the short-chain dehydrogenases/reductases (SDR) family.</text>
</comment>
<dbReference type="PRINTS" id="PR00081">
    <property type="entry name" value="GDHRDH"/>
</dbReference>
<proteinExistence type="inferred from homology"/>
<dbReference type="Pfam" id="PF13561">
    <property type="entry name" value="adh_short_C2"/>
    <property type="match status" value="1"/>
</dbReference>
<dbReference type="AlphaFoldDB" id="A0A2S8GDH9"/>
<evidence type="ECO:0000256" key="1">
    <source>
        <dbReference type="ARBA" id="ARBA00006484"/>
    </source>
</evidence>
<dbReference type="Proteomes" id="UP000237819">
    <property type="component" value="Unassembled WGS sequence"/>
</dbReference>
<dbReference type="InterPro" id="IPR036291">
    <property type="entry name" value="NAD(P)-bd_dom_sf"/>
</dbReference>
<dbReference type="Gene3D" id="3.40.50.720">
    <property type="entry name" value="NAD(P)-binding Rossmann-like Domain"/>
    <property type="match status" value="1"/>
</dbReference>
<evidence type="ECO:0000313" key="2">
    <source>
        <dbReference type="EMBL" id="PQO42301.1"/>
    </source>
</evidence>
<dbReference type="EMBL" id="PUHZ01000025">
    <property type="protein sequence ID" value="PQO42301.1"/>
    <property type="molecule type" value="Genomic_DNA"/>
</dbReference>
<accession>A0A2S8GDH9</accession>
<gene>
    <name evidence="2" type="ORF">C5Y93_28590</name>
</gene>